<accession>A0A9C7LBG4</accession>
<dbReference type="RefSeq" id="WP_230497656.1">
    <property type="nucleotide sequence ID" value="NZ_CAKJTG010000019.1"/>
</dbReference>
<dbReference type="Pfam" id="PF11010">
    <property type="entry name" value="DUF2848"/>
    <property type="match status" value="1"/>
</dbReference>
<proteinExistence type="predicted"/>
<dbReference type="Proteomes" id="UP000789845">
    <property type="component" value="Unassembled WGS sequence"/>
</dbReference>
<dbReference type="AlphaFoldDB" id="A0A9C7LBG4"/>
<evidence type="ECO:0000313" key="2">
    <source>
        <dbReference type="Proteomes" id="UP000789845"/>
    </source>
</evidence>
<name>A0A9C7LBG4_9BACI</name>
<keyword evidence="2" id="KW-1185">Reference proteome</keyword>
<sequence length="220" mass="25370">MELKYGDKLIVYEPKNLIVMGFTPRDEKVINELFVALRKIGGVIPDKTPMTYPLAVELLTTKEEIFVVGNDTNGEVEYLIISLNGDIYIGVGSDHADKNIESLNIHKSKQLCAKHMCNEVWKWSEVKDHWDKVVLESRYIVNGVEELYQKNIAEVMIRPENIIQSVEDFYHKKISDFDCVIFSGSIPTLDGFRYGEHFKYSLFDPVKNRKISSEYSIKIL</sequence>
<evidence type="ECO:0000313" key="1">
    <source>
        <dbReference type="EMBL" id="CAG9609422.1"/>
    </source>
</evidence>
<gene>
    <name evidence="1" type="ORF">NEOCIP111885_03164</name>
</gene>
<dbReference type="InterPro" id="IPR021269">
    <property type="entry name" value="DUF2848"/>
</dbReference>
<evidence type="ECO:0008006" key="3">
    <source>
        <dbReference type="Google" id="ProtNLM"/>
    </source>
</evidence>
<reference evidence="1" key="1">
    <citation type="submission" date="2021-10" db="EMBL/GenBank/DDBJ databases">
        <authorList>
            <person name="Criscuolo A."/>
        </authorList>
    </citation>
    <scope>NUCLEOTIDE SEQUENCE</scope>
    <source>
        <strain evidence="1">CIP111885</strain>
    </source>
</reference>
<dbReference type="EMBL" id="CAKJTG010000019">
    <property type="protein sequence ID" value="CAG9609422.1"/>
    <property type="molecule type" value="Genomic_DNA"/>
</dbReference>
<protein>
    <recommendedName>
        <fullName evidence="3">DUF2848 domain-containing protein</fullName>
    </recommendedName>
</protein>
<comment type="caution">
    <text evidence="1">The sequence shown here is derived from an EMBL/GenBank/DDBJ whole genome shotgun (WGS) entry which is preliminary data.</text>
</comment>
<organism evidence="1 2">
    <name type="scientific">Pseudoneobacillus rhizosphaerae</name>
    <dbReference type="NCBI Taxonomy" id="2880968"/>
    <lineage>
        <taxon>Bacteria</taxon>
        <taxon>Bacillati</taxon>
        <taxon>Bacillota</taxon>
        <taxon>Bacilli</taxon>
        <taxon>Bacillales</taxon>
        <taxon>Bacillaceae</taxon>
        <taxon>Pseudoneobacillus</taxon>
    </lineage>
</organism>